<dbReference type="AlphaFoldDB" id="X1CT12"/>
<comment type="caution">
    <text evidence="1">The sequence shown here is derived from an EMBL/GenBank/DDBJ whole genome shotgun (WGS) entry which is preliminary data.</text>
</comment>
<gene>
    <name evidence="1" type="ORF">S01H4_47060</name>
</gene>
<name>X1CT12_9ZZZZ</name>
<organism evidence="1">
    <name type="scientific">marine sediment metagenome</name>
    <dbReference type="NCBI Taxonomy" id="412755"/>
    <lineage>
        <taxon>unclassified sequences</taxon>
        <taxon>metagenomes</taxon>
        <taxon>ecological metagenomes</taxon>
    </lineage>
</organism>
<protein>
    <submittedName>
        <fullName evidence="1">Uncharacterized protein</fullName>
    </submittedName>
</protein>
<accession>X1CT12</accession>
<reference evidence="1" key="1">
    <citation type="journal article" date="2014" name="Front. Microbiol.">
        <title>High frequency of phylogenetically diverse reductive dehalogenase-homologous genes in deep subseafloor sedimentary metagenomes.</title>
        <authorList>
            <person name="Kawai M."/>
            <person name="Futagami T."/>
            <person name="Toyoda A."/>
            <person name="Takaki Y."/>
            <person name="Nishi S."/>
            <person name="Hori S."/>
            <person name="Arai W."/>
            <person name="Tsubouchi T."/>
            <person name="Morono Y."/>
            <person name="Uchiyama I."/>
            <person name="Ito T."/>
            <person name="Fujiyama A."/>
            <person name="Inagaki F."/>
            <person name="Takami H."/>
        </authorList>
    </citation>
    <scope>NUCLEOTIDE SEQUENCE</scope>
    <source>
        <strain evidence="1">Expedition CK06-06</strain>
    </source>
</reference>
<feature type="non-terminal residue" evidence="1">
    <location>
        <position position="40"/>
    </location>
</feature>
<proteinExistence type="predicted"/>
<sequence length="40" mass="4384">MKIGLMNDPSASVYDEIISFGKAHYDFVDLTIEGPNALNP</sequence>
<dbReference type="EMBL" id="BART01026374">
    <property type="protein sequence ID" value="GAG96102.1"/>
    <property type="molecule type" value="Genomic_DNA"/>
</dbReference>
<evidence type="ECO:0000313" key="1">
    <source>
        <dbReference type="EMBL" id="GAG96102.1"/>
    </source>
</evidence>